<dbReference type="GO" id="GO:0036503">
    <property type="term" value="P:ERAD pathway"/>
    <property type="evidence" value="ECO:0007669"/>
    <property type="project" value="TreeGrafter"/>
</dbReference>
<feature type="compositionally biased region" description="Polar residues" evidence="1">
    <location>
        <begin position="321"/>
        <end position="334"/>
    </location>
</feature>
<feature type="region of interest" description="Disordered" evidence="1">
    <location>
        <begin position="309"/>
        <end position="340"/>
    </location>
</feature>
<dbReference type="SUPFAM" id="SSF81901">
    <property type="entry name" value="HCP-like"/>
    <property type="match status" value="1"/>
</dbReference>
<dbReference type="RefSeq" id="WP_317477148.1">
    <property type="nucleotide sequence ID" value="NZ_JARQTW010000009.1"/>
</dbReference>
<dbReference type="Pfam" id="PF08238">
    <property type="entry name" value="Sel1"/>
    <property type="match status" value="3"/>
</dbReference>
<sequence length="356" mass="38873">MLTHFCRFPLNHILFMLSVAAFGMGSEAAIVINQPAAGANEYVPIQAQPATPNEEAESDQVTALGQAFEAYKRENYSYAYNIFSHYADMNDPHAMLATGYFLFMGYGTAQDYAKAKRYLERANGLGFVRATTLLGLLEQRSNPQPSNQAALRLLTKAANMGDSVAANALANLYYRRGNTTDAVVWNEKAIALGSYAAKRNQKSLTAAPNRTQQIVSVNHNEHFQKLRQESQAGNGQASYELATRYHKGAGVPQNFGEAIRLYRLAAQQGSDQARKILPIILSKQNASGNSLNSLWMQETSNMVTTPPIVLTPAQDGKTEKSSSSPVGGTPNVSLTEDDPLENLLLLKPSHSVKINK</sequence>
<evidence type="ECO:0000256" key="2">
    <source>
        <dbReference type="SAM" id="SignalP"/>
    </source>
</evidence>
<dbReference type="EMBL" id="JARQTW010000009">
    <property type="protein sequence ID" value="MDG2950059.1"/>
    <property type="molecule type" value="Genomic_DNA"/>
</dbReference>
<dbReference type="Gene3D" id="1.25.40.10">
    <property type="entry name" value="Tetratricopeptide repeat domain"/>
    <property type="match status" value="2"/>
</dbReference>
<accession>A0AAW6QCW2</accession>
<dbReference type="InterPro" id="IPR050767">
    <property type="entry name" value="Sel1_AlgK"/>
</dbReference>
<dbReference type="Proteomes" id="UP001214976">
    <property type="component" value="Unassembled WGS sequence"/>
</dbReference>
<organism evidence="3 4">
    <name type="scientific">Exercitatus varius</name>
    <dbReference type="NCBI Taxonomy" id="67857"/>
    <lineage>
        <taxon>Bacteria</taxon>
        <taxon>Pseudomonadati</taxon>
        <taxon>Pseudomonadota</taxon>
        <taxon>Gammaproteobacteria</taxon>
        <taxon>Pasteurellales</taxon>
        <taxon>Pasteurellaceae</taxon>
        <taxon>Exercitatus</taxon>
    </lineage>
</organism>
<dbReference type="PANTHER" id="PTHR11102">
    <property type="entry name" value="SEL-1-LIKE PROTEIN"/>
    <property type="match status" value="1"/>
</dbReference>
<reference evidence="3" key="1">
    <citation type="submission" date="2023-03" db="EMBL/GenBank/DDBJ databases">
        <title>Classification of Bisgaard taxon 6 and taxon 10 as Exercitatus varius gen. nov., spec. nov.</title>
        <authorList>
            <person name="Christensen H."/>
        </authorList>
    </citation>
    <scope>NUCLEOTIDE SEQUENCE</scope>
    <source>
        <strain evidence="3">86116</strain>
    </source>
</reference>
<dbReference type="InterPro" id="IPR006597">
    <property type="entry name" value="Sel1-like"/>
</dbReference>
<dbReference type="InterPro" id="IPR011990">
    <property type="entry name" value="TPR-like_helical_dom_sf"/>
</dbReference>
<dbReference type="PANTHER" id="PTHR11102:SF147">
    <property type="entry name" value="SEL1L ADAPTOR SUBUNIT OF ERAD E3 UBIQUITIN LIGASE"/>
    <property type="match status" value="1"/>
</dbReference>
<protein>
    <submittedName>
        <fullName evidence="3">Tetratricopeptide repeat protein</fullName>
    </submittedName>
</protein>
<comment type="caution">
    <text evidence="3">The sequence shown here is derived from an EMBL/GenBank/DDBJ whole genome shotgun (WGS) entry which is preliminary data.</text>
</comment>
<proteinExistence type="predicted"/>
<evidence type="ECO:0000313" key="3">
    <source>
        <dbReference type="EMBL" id="MDG2950059.1"/>
    </source>
</evidence>
<feature type="signal peptide" evidence="2">
    <location>
        <begin position="1"/>
        <end position="21"/>
    </location>
</feature>
<dbReference type="SMART" id="SM00671">
    <property type="entry name" value="SEL1"/>
    <property type="match status" value="4"/>
</dbReference>
<keyword evidence="2" id="KW-0732">Signal</keyword>
<evidence type="ECO:0000313" key="4">
    <source>
        <dbReference type="Proteomes" id="UP001214976"/>
    </source>
</evidence>
<feature type="chain" id="PRO_5043532234" evidence="2">
    <location>
        <begin position="22"/>
        <end position="356"/>
    </location>
</feature>
<gene>
    <name evidence="3" type="ORF">P7M15_05920</name>
</gene>
<name>A0AAW6QCW2_9PAST</name>
<evidence type="ECO:0000256" key="1">
    <source>
        <dbReference type="SAM" id="MobiDB-lite"/>
    </source>
</evidence>
<dbReference type="AlphaFoldDB" id="A0AAW6QCW2"/>